<evidence type="ECO:0000256" key="6">
    <source>
        <dbReference type="ARBA" id="ARBA00022759"/>
    </source>
</evidence>
<accession>A0A3B3HU89</accession>
<evidence type="ECO:0000256" key="11">
    <source>
        <dbReference type="ARBA" id="ARBA00022918"/>
    </source>
</evidence>
<dbReference type="PANTHER" id="PTHR37984:SF15">
    <property type="entry name" value="INTEGRASE CATALYTIC DOMAIN-CONTAINING PROTEIN"/>
    <property type="match status" value="1"/>
</dbReference>
<dbReference type="CDD" id="cd01647">
    <property type="entry name" value="RT_LTR"/>
    <property type="match status" value="1"/>
</dbReference>
<evidence type="ECO:0000256" key="8">
    <source>
        <dbReference type="ARBA" id="ARBA00022842"/>
    </source>
</evidence>
<reference evidence="16 17" key="1">
    <citation type="journal article" date="2007" name="Nature">
        <title>The medaka draft genome and insights into vertebrate genome evolution.</title>
        <authorList>
            <person name="Kasahara M."/>
            <person name="Naruse K."/>
            <person name="Sasaki S."/>
            <person name="Nakatani Y."/>
            <person name="Qu W."/>
            <person name="Ahsan B."/>
            <person name="Yamada T."/>
            <person name="Nagayasu Y."/>
            <person name="Doi K."/>
            <person name="Kasai Y."/>
            <person name="Jindo T."/>
            <person name="Kobayashi D."/>
            <person name="Shimada A."/>
            <person name="Toyoda A."/>
            <person name="Kuroki Y."/>
            <person name="Fujiyama A."/>
            <person name="Sasaki T."/>
            <person name="Shimizu A."/>
            <person name="Asakawa S."/>
            <person name="Shimizu N."/>
            <person name="Hashimoto S."/>
            <person name="Yang J."/>
            <person name="Lee Y."/>
            <person name="Matsushima K."/>
            <person name="Sugano S."/>
            <person name="Sakaizumi M."/>
            <person name="Narita T."/>
            <person name="Ohishi K."/>
            <person name="Haga S."/>
            <person name="Ohta F."/>
            <person name="Nomoto H."/>
            <person name="Nogata K."/>
            <person name="Morishita T."/>
            <person name="Endo T."/>
            <person name="Shin-I T."/>
            <person name="Takeda H."/>
            <person name="Morishita S."/>
            <person name="Kohara Y."/>
        </authorList>
    </citation>
    <scope>NUCLEOTIDE SEQUENCE [LARGE SCALE GENOMIC DNA]</scope>
    <source>
        <strain evidence="16 17">Hd-rR</strain>
    </source>
</reference>
<feature type="region of interest" description="Disordered" evidence="13">
    <location>
        <begin position="1296"/>
        <end position="1322"/>
    </location>
</feature>
<evidence type="ECO:0000256" key="3">
    <source>
        <dbReference type="ARBA" id="ARBA00022679"/>
    </source>
</evidence>
<name>A0A3B3HU89_ORYLA</name>
<evidence type="ECO:0000256" key="9">
    <source>
        <dbReference type="ARBA" id="ARBA00022884"/>
    </source>
</evidence>
<dbReference type="SUPFAM" id="SSF56672">
    <property type="entry name" value="DNA/RNA polymerases"/>
    <property type="match status" value="1"/>
</dbReference>
<dbReference type="InterPro" id="IPR036397">
    <property type="entry name" value="RNaseH_sf"/>
</dbReference>
<feature type="compositionally biased region" description="Low complexity" evidence="13">
    <location>
        <begin position="1447"/>
        <end position="1460"/>
    </location>
</feature>
<dbReference type="Pfam" id="PF17919">
    <property type="entry name" value="RT_RNaseH_2"/>
    <property type="match status" value="1"/>
</dbReference>
<keyword evidence="3" id="KW-0808">Transferase</keyword>
<evidence type="ECO:0000259" key="15">
    <source>
        <dbReference type="PROSITE" id="PS50994"/>
    </source>
</evidence>
<keyword evidence="17" id="KW-1185">Reference proteome</keyword>
<dbReference type="GO" id="GO:0003723">
    <property type="term" value="F:RNA binding"/>
    <property type="evidence" value="ECO:0007669"/>
    <property type="project" value="UniProtKB-KW"/>
</dbReference>
<keyword evidence="7" id="KW-0378">Hydrolase</keyword>
<evidence type="ECO:0000259" key="14">
    <source>
        <dbReference type="PROSITE" id="PS50878"/>
    </source>
</evidence>
<dbReference type="Gene3D" id="3.10.10.10">
    <property type="entry name" value="HIV Type 1 Reverse Transcriptase, subunit A, domain 1"/>
    <property type="match status" value="1"/>
</dbReference>
<protein>
    <recommendedName>
        <fullName evidence="12">Gypsy retrotransposon integrase-like protein 1</fullName>
        <ecNumber evidence="2">3.1.26.4</ecNumber>
    </recommendedName>
</protein>
<evidence type="ECO:0000256" key="5">
    <source>
        <dbReference type="ARBA" id="ARBA00022722"/>
    </source>
</evidence>
<dbReference type="InterPro" id="IPR000477">
    <property type="entry name" value="RT_dom"/>
</dbReference>
<dbReference type="FunFam" id="1.10.340.70:FF:000001">
    <property type="entry name" value="Retrovirus-related Pol polyprotein from transposon gypsy-like Protein"/>
    <property type="match status" value="1"/>
</dbReference>
<reference evidence="16" key="3">
    <citation type="submission" date="2025-09" db="UniProtKB">
        <authorList>
            <consortium name="Ensembl"/>
        </authorList>
    </citation>
    <scope>IDENTIFICATION</scope>
    <source>
        <strain evidence="16">Hd-rR</strain>
    </source>
</reference>
<dbReference type="Proteomes" id="UP000001038">
    <property type="component" value="Chromosome 15"/>
</dbReference>
<dbReference type="GeneTree" id="ENSGT01100000263500"/>
<dbReference type="FunFam" id="3.30.70.270:FF:000020">
    <property type="entry name" value="Transposon Tf2-6 polyprotein-like Protein"/>
    <property type="match status" value="1"/>
</dbReference>
<keyword evidence="9" id="KW-0694">RNA-binding</keyword>
<dbReference type="InterPro" id="IPR043502">
    <property type="entry name" value="DNA/RNA_pol_sf"/>
</dbReference>
<keyword evidence="4" id="KW-0548">Nucleotidyltransferase</keyword>
<dbReference type="Pfam" id="PF00665">
    <property type="entry name" value="rve"/>
    <property type="match status" value="1"/>
</dbReference>
<dbReference type="Pfam" id="PF17921">
    <property type="entry name" value="Integrase_H2C2"/>
    <property type="match status" value="1"/>
</dbReference>
<dbReference type="CDD" id="cd09274">
    <property type="entry name" value="RNase_HI_RT_Ty3"/>
    <property type="match status" value="1"/>
</dbReference>
<dbReference type="EC" id="3.1.26.4" evidence="2"/>
<evidence type="ECO:0000256" key="13">
    <source>
        <dbReference type="SAM" id="MobiDB-lite"/>
    </source>
</evidence>
<organism evidence="16 17">
    <name type="scientific">Oryzias latipes</name>
    <name type="common">Japanese rice fish</name>
    <name type="synonym">Japanese killifish</name>
    <dbReference type="NCBI Taxonomy" id="8090"/>
    <lineage>
        <taxon>Eukaryota</taxon>
        <taxon>Metazoa</taxon>
        <taxon>Chordata</taxon>
        <taxon>Craniata</taxon>
        <taxon>Vertebrata</taxon>
        <taxon>Euteleostomi</taxon>
        <taxon>Actinopterygii</taxon>
        <taxon>Neopterygii</taxon>
        <taxon>Teleostei</taxon>
        <taxon>Neoteleostei</taxon>
        <taxon>Acanthomorphata</taxon>
        <taxon>Ovalentaria</taxon>
        <taxon>Atherinomorphae</taxon>
        <taxon>Beloniformes</taxon>
        <taxon>Adrianichthyidae</taxon>
        <taxon>Oryziinae</taxon>
        <taxon>Oryzias</taxon>
    </lineage>
</organism>
<dbReference type="InterPro" id="IPR012337">
    <property type="entry name" value="RNaseH-like_sf"/>
</dbReference>
<dbReference type="GO" id="GO:0015074">
    <property type="term" value="P:DNA integration"/>
    <property type="evidence" value="ECO:0007669"/>
    <property type="project" value="UniProtKB-KW"/>
</dbReference>
<dbReference type="PROSITE" id="PS00141">
    <property type="entry name" value="ASP_PROTEASE"/>
    <property type="match status" value="1"/>
</dbReference>
<dbReference type="InterPro" id="IPR021109">
    <property type="entry name" value="Peptidase_aspartic_dom_sf"/>
</dbReference>
<dbReference type="SUPFAM" id="SSF53098">
    <property type="entry name" value="Ribonuclease H-like"/>
    <property type="match status" value="1"/>
</dbReference>
<comment type="similarity">
    <text evidence="1">Belongs to the beta type-B retroviral polymerase family. HERV class-II K(HML-2) pol subfamily.</text>
</comment>
<evidence type="ECO:0000256" key="7">
    <source>
        <dbReference type="ARBA" id="ARBA00022801"/>
    </source>
</evidence>
<dbReference type="Gene3D" id="3.30.420.10">
    <property type="entry name" value="Ribonuclease H-like superfamily/Ribonuclease H"/>
    <property type="match status" value="1"/>
</dbReference>
<dbReference type="PANTHER" id="PTHR37984">
    <property type="entry name" value="PROTEIN CBG26694"/>
    <property type="match status" value="1"/>
</dbReference>
<evidence type="ECO:0000256" key="2">
    <source>
        <dbReference type="ARBA" id="ARBA00012180"/>
    </source>
</evidence>
<dbReference type="InterPro" id="IPR050951">
    <property type="entry name" value="Retrovirus_Pol_polyprotein"/>
</dbReference>
<feature type="domain" description="Reverse transcriptase" evidence="14">
    <location>
        <begin position="371"/>
        <end position="550"/>
    </location>
</feature>
<keyword evidence="10" id="KW-0229">DNA integration</keyword>
<dbReference type="InterPro" id="IPR041577">
    <property type="entry name" value="RT_RNaseH_2"/>
</dbReference>
<evidence type="ECO:0000256" key="4">
    <source>
        <dbReference type="ARBA" id="ARBA00022695"/>
    </source>
</evidence>
<dbReference type="Pfam" id="PF00078">
    <property type="entry name" value="RVT_1"/>
    <property type="match status" value="1"/>
</dbReference>
<evidence type="ECO:0000256" key="12">
    <source>
        <dbReference type="ARBA" id="ARBA00039658"/>
    </source>
</evidence>
<dbReference type="GO" id="GO:0003964">
    <property type="term" value="F:RNA-directed DNA polymerase activity"/>
    <property type="evidence" value="ECO:0007669"/>
    <property type="project" value="UniProtKB-KW"/>
</dbReference>
<dbReference type="InterPro" id="IPR001584">
    <property type="entry name" value="Integrase_cat-core"/>
</dbReference>
<dbReference type="InParanoid" id="A0A3B3HU89"/>
<dbReference type="GO" id="GO:0006508">
    <property type="term" value="P:proteolysis"/>
    <property type="evidence" value="ECO:0007669"/>
    <property type="project" value="InterPro"/>
</dbReference>
<dbReference type="GO" id="GO:0004190">
    <property type="term" value="F:aspartic-type endopeptidase activity"/>
    <property type="evidence" value="ECO:0007669"/>
    <property type="project" value="InterPro"/>
</dbReference>
<sequence length="1517" mass="170440">MGCQIQAFKLNSAPVVGHSGAAHNKSPKKRMPHLPRGLIGAKSTGQIEINGQLFNCLLDSGSQVTTVPHSFYNTYLSDLEIYPITDLLEIEGANGQAVPYLGYIELNLTFPPDLFGSAINVYSLALVVPDHNQSPQQILVGTNTLDVAYSKHVKKEDKSQSTAPGYIAVYKILQHRFNHSKEAQTASVTLMSGQPHIIQAGQTTVLDGHLVKGLQGEKTVLLEHPQSGSLPGGLIVKSCLVNLPQHRPCHLPVVVSNESSHTIQLPADVTIAEASNYQHVISKEQSTGPITEPTSQYNFKDSPISPEWRQRIINKLNSIPEVFSRHDFDFGKTEKVKHKIKLSDPTPFKQRPRPIHPQDVDSVRNHLQDLLGSGIIRESTSPFASPIVVVRKKDGGVRLCIDYRKLNSQTIKDAYALPKLEDTFTALSGSKWFTVLDLKSGYYQIEMEEEDKEKTAFVCPLGFWEFNRMPQGITNAPSTFQRLMEKCMGELNLREVLVFIDDIIVFAPTLEEHEERLMRVLNKLKEYGLKLSIDKCIFFQTSVKYLGHIVSQDGVRTDPEKISALTSWPVPKTLKELRSFLGFAGYYRRFVKGYSFIVKPLHDLTAGYPPSQKKQKPLIKKQEYHNPKEPFGGRWTVECQQAFDTIIQKLTSAPVLAFADPQKPYLLHTDACSTGLGAVLYQEHEGKNRVVAYASRGLTKSESRYPAHKLEFLALKWAVSEKFNDYLYGASFKVVTDSNPLTYLLTSAKLDATSYRWLSALSTFDFKIEYRAGKQNTDADGLSRRPHGEPSEDPVSNKELERIQRFTQHVNSDQSSIDQAITRAICDRHIILSTLPAPDQALVLSISHNANSLPDGFTNDVQFTTIALPQISTSDLAAKQRADPTIQHVIAQLEHGLTPPPAVKDQLPDLPFLLREVNKMELLNTLLVRRRQIRGDITYQLVLPEEFRAVVLYHLHDKMGHLGIERTLDLVRSRFYWPRMTAAVVNKIKTCERCVKRKSLMERAAPLVNIKTTHPLELVCMDFLSLEPDGKTKDILVITDHFTKYAVAVPTPNQKARTVAKCLWDNFFVHYGIPEKLHSDQGTDFESRTIRELCAVAGIHKVRTTPYHPRGNPVERFNRTLLDMLGTLSTQEKQHWKEFVKPLVHAYNCTKNDVTGFSPYELMFGRQPRLPVDLAFGLPLKEARSPSYREYVQELRSHLDENQRLAIENAAKIMQRNKTRFDQHVVTADLDIGERVLVRNVRQRGKHKLADKWESTVYIVVRRAENLPVYTVRPENQPKPLRTLHRDLLLPCGFLPSPQEKLPKQRTRTPSVSAPTPTIEEDLPDDDVYIQVSSEPVSSTTLDTPAIQQPDVGVEPPETTLPAENLKAVESPAVSIPAVAALSPESIVPTNTEEEVTEPKEEPLAVEIMKPEPQSEPIDPVGIPDAITQTVDPIPQLEPHAEPPSPSVSEPLSPEQPTLRRTLRTRTQPDRLQYAHPGKPLLKSIQTLLQGLSSAFLFALQDDGEISQDKPCTGTYM</sequence>
<dbReference type="Gene3D" id="1.10.340.70">
    <property type="match status" value="1"/>
</dbReference>
<evidence type="ECO:0000256" key="1">
    <source>
        <dbReference type="ARBA" id="ARBA00010879"/>
    </source>
</evidence>
<dbReference type="FunFam" id="3.10.10.10:FF:000004">
    <property type="entry name" value="Uncharacterized protein"/>
    <property type="match status" value="1"/>
</dbReference>
<dbReference type="SUPFAM" id="SSF50630">
    <property type="entry name" value="Acid proteases"/>
    <property type="match status" value="1"/>
</dbReference>
<evidence type="ECO:0000313" key="16">
    <source>
        <dbReference type="Ensembl" id="ENSORLP00000034913.1"/>
    </source>
</evidence>
<dbReference type="PROSITE" id="PS50878">
    <property type="entry name" value="RT_POL"/>
    <property type="match status" value="1"/>
</dbReference>
<keyword evidence="11" id="KW-0695">RNA-directed DNA polymerase</keyword>
<proteinExistence type="inferred from homology"/>
<feature type="compositionally biased region" description="Basic and acidic residues" evidence="13">
    <location>
        <begin position="781"/>
        <end position="797"/>
    </location>
</feature>
<dbReference type="InterPro" id="IPR001969">
    <property type="entry name" value="Aspartic_peptidase_AS"/>
</dbReference>
<dbReference type="PROSITE" id="PS50994">
    <property type="entry name" value="INTEGRASE"/>
    <property type="match status" value="1"/>
</dbReference>
<dbReference type="Gene3D" id="3.30.70.270">
    <property type="match status" value="2"/>
</dbReference>
<dbReference type="GO" id="GO:0004523">
    <property type="term" value="F:RNA-DNA hybrid ribonuclease activity"/>
    <property type="evidence" value="ECO:0007669"/>
    <property type="project" value="UniProtKB-EC"/>
</dbReference>
<feature type="region of interest" description="Disordered" evidence="13">
    <location>
        <begin position="1435"/>
        <end position="1477"/>
    </location>
</feature>
<keyword evidence="5" id="KW-0540">Nuclease</keyword>
<feature type="domain" description="Integrase catalytic" evidence="15">
    <location>
        <begin position="1011"/>
        <end position="1167"/>
    </location>
</feature>
<keyword evidence="6" id="KW-0255">Endonuclease</keyword>
<dbReference type="Bgee" id="ENSORLG00000029329">
    <property type="expression patterns" value="Expressed in gastrula and 1 other cell type or tissue"/>
</dbReference>
<dbReference type="FunFam" id="3.30.420.10:FF:000032">
    <property type="entry name" value="Retrovirus-related Pol polyprotein from transposon 297-like Protein"/>
    <property type="match status" value="1"/>
</dbReference>
<feature type="region of interest" description="Disordered" evidence="13">
    <location>
        <begin position="777"/>
        <end position="797"/>
    </location>
</feature>
<dbReference type="InterPro" id="IPR043128">
    <property type="entry name" value="Rev_trsase/Diguanyl_cyclase"/>
</dbReference>
<dbReference type="FunFam" id="3.10.20.370:FF:000001">
    <property type="entry name" value="Retrovirus-related Pol polyprotein from transposon 17.6-like protein"/>
    <property type="match status" value="1"/>
</dbReference>
<dbReference type="InterPro" id="IPR041588">
    <property type="entry name" value="Integrase_H2C2"/>
</dbReference>
<dbReference type="Ensembl" id="ENSORLT00000040668.1">
    <property type="protein sequence ID" value="ENSORLP00000034913.1"/>
    <property type="gene ID" value="ENSORLG00000029329.1"/>
</dbReference>
<evidence type="ECO:0000256" key="10">
    <source>
        <dbReference type="ARBA" id="ARBA00022908"/>
    </source>
</evidence>
<reference evidence="16" key="2">
    <citation type="submission" date="2025-08" db="UniProtKB">
        <authorList>
            <consortium name="Ensembl"/>
        </authorList>
    </citation>
    <scope>IDENTIFICATION</scope>
    <source>
        <strain evidence="16">Hd-rR</strain>
    </source>
</reference>
<evidence type="ECO:0000313" key="17">
    <source>
        <dbReference type="Proteomes" id="UP000001038"/>
    </source>
</evidence>
<keyword evidence="8" id="KW-0460">Magnesium</keyword>